<evidence type="ECO:0000259" key="2">
    <source>
        <dbReference type="PROSITE" id="PS50234"/>
    </source>
</evidence>
<reference evidence="3" key="2">
    <citation type="submission" date="2023-05" db="EMBL/GenBank/DDBJ databases">
        <authorList>
            <consortium name="Lawrence Berkeley National Laboratory"/>
            <person name="Steindorff A."/>
            <person name="Hensen N."/>
            <person name="Bonometti L."/>
            <person name="Westerberg I."/>
            <person name="Brannstrom I.O."/>
            <person name="Guillou S."/>
            <person name="Cros-Aarteil S."/>
            <person name="Calhoun S."/>
            <person name="Haridas S."/>
            <person name="Kuo A."/>
            <person name="Mondo S."/>
            <person name="Pangilinan J."/>
            <person name="Riley R."/>
            <person name="Labutti K."/>
            <person name="Andreopoulos B."/>
            <person name="Lipzen A."/>
            <person name="Chen C."/>
            <person name="Yanf M."/>
            <person name="Daum C."/>
            <person name="Ng V."/>
            <person name="Clum A."/>
            <person name="Ohm R."/>
            <person name="Martin F."/>
            <person name="Silar P."/>
            <person name="Natvig D."/>
            <person name="Lalanne C."/>
            <person name="Gautier V."/>
            <person name="Ament-Velasquez S.L."/>
            <person name="Kruys A."/>
            <person name="Hutchinson M.I."/>
            <person name="Powell A.J."/>
            <person name="Barry K."/>
            <person name="Miller A.N."/>
            <person name="Grigoriev I.V."/>
            <person name="Debuchy R."/>
            <person name="Gladieux P."/>
            <person name="Thoren M.H."/>
            <person name="Johannesson H."/>
        </authorList>
    </citation>
    <scope>NUCLEOTIDE SEQUENCE</scope>
    <source>
        <strain evidence="3">CBS 990.96</strain>
    </source>
</reference>
<dbReference type="InterPro" id="IPR013087">
    <property type="entry name" value="Znf_C2H2_type"/>
</dbReference>
<dbReference type="InterPro" id="IPR002035">
    <property type="entry name" value="VWF_A"/>
</dbReference>
<keyword evidence="4" id="KW-1185">Reference proteome</keyword>
<dbReference type="AlphaFoldDB" id="A0AAN7BYE4"/>
<gene>
    <name evidence="3" type="ORF">QBC38DRAFT_439599</name>
</gene>
<protein>
    <recommendedName>
        <fullName evidence="5">Protein kinase domain-containing protein</fullName>
    </recommendedName>
</protein>
<name>A0AAN7BYE4_9PEZI</name>
<feature type="domain" description="VWFA" evidence="2">
    <location>
        <begin position="937"/>
        <end position="1119"/>
    </location>
</feature>
<proteinExistence type="predicted"/>
<sequence>MNLAMIGVAIRQTGKASRSRKAGKTFNPDDYQELRKHFECIVLLQPSEPEHGFPADDSHEDSIVQQAEKAMAVRLDALRLSNQTAVQNRLVEANLRRRHRFLLAQKRSQKIKNYQPKGSEDTKVAAHSLHMPAPVTISPSLFAQNNTPETRIPGAAKHIQTLVDISDLTKASTAEGTLKYDMKRAAREASTVAQSQISFIASGTESQNHRCELKTLPVQVFESSTEWKRHLIGDLCPYTCVSEHCPEPQRTYTTKKAWEAHMEKDHPIQWRCVLCEEDLVFWLQGGMEQHIATDHEPGMDTHSLETLLSWSEIQPMGIRSCPLCSSYGPEDSSELLNHIVRHAYEFALRSLPWHDLPKESLYKPVGAYTVPEDKDDRDWLQKWLETLKSDTADPRLQLSSDFELGDSTLLLTQGNQTDEDYFDYNSYFDDHDAEKISKILSRRRSFGSLSEIGDELLEIEDDDEEQPAFAFALYVQTCSKIGIIIADEEATADQQGPSLLELPEKLATGRSPNNQKELSYYIFNTRLSSTRTIASSSTDQFVRVIESFTQFRVNDANLPLHKAAALPVFPSGHWGEYFWITFDEHQYRFIPCKLAQTHIASSSSRVYLPPGAWRSDFSISWAYYRGGPQVQGQIHKRPARRQVYRERQIFLDYHGTFGQNGKEFILLECANRGTLHDLFSSEDTSTSREELYNLWENFLNIVKGLWHLVRISTGGYRFGHSIFEPCWRLEPASIHVFEHGHELGYTFNIDISDFDLLNINKDTSETTQWAASEYYDLELDKPTDGRLRTGKAYIWSLGCLFFDMLVWAVCGNRGLREFSQLRKASLENIPLLGELGSGAAYHNGTERLDVVDKMLKPIIARRPVFDNLTEPLSKYVLGHMLVPMELRKSLDAIETDLRSLLAERRVLGTREPLPDGIITDQNFNYQDTASECLKRRDFIFIVDDTETMRNAHWDTMSSIVQALFILLKDCDPNNIIELWFTSNPDKSIKGGKGNNKSIFNALEKARHWKSTISDSFRLSLNRILSRVKSNIQPTNTSRDSARSRLSAIFSRPTKEFSIYILTDAMWDDGHTSDDSPGAAEPIETLIREMKRCNRSLTEVSIQFIQMGDNQEATKRLKYLDESLWKKFGDRPK</sequence>
<dbReference type="InterPro" id="IPR000719">
    <property type="entry name" value="Prot_kinase_dom"/>
</dbReference>
<accession>A0AAN7BYE4</accession>
<dbReference type="PROSITE" id="PS50234">
    <property type="entry name" value="VWFA"/>
    <property type="match status" value="1"/>
</dbReference>
<evidence type="ECO:0000313" key="4">
    <source>
        <dbReference type="Proteomes" id="UP001301958"/>
    </source>
</evidence>
<dbReference type="PANTHER" id="PTHR35391:SF7">
    <property type="entry name" value="C2H2-TYPE DOMAIN-CONTAINING PROTEIN"/>
    <property type="match status" value="1"/>
</dbReference>
<dbReference type="GO" id="GO:0005524">
    <property type="term" value="F:ATP binding"/>
    <property type="evidence" value="ECO:0007669"/>
    <property type="project" value="InterPro"/>
</dbReference>
<dbReference type="Gene3D" id="1.10.510.10">
    <property type="entry name" value="Transferase(Phosphotransferase) domain 1"/>
    <property type="match status" value="1"/>
</dbReference>
<dbReference type="EMBL" id="MU865290">
    <property type="protein sequence ID" value="KAK4231944.1"/>
    <property type="molecule type" value="Genomic_DNA"/>
</dbReference>
<evidence type="ECO:0000259" key="1">
    <source>
        <dbReference type="PROSITE" id="PS50011"/>
    </source>
</evidence>
<organism evidence="3 4">
    <name type="scientific">Podospora fimiseda</name>
    <dbReference type="NCBI Taxonomy" id="252190"/>
    <lineage>
        <taxon>Eukaryota</taxon>
        <taxon>Fungi</taxon>
        <taxon>Dikarya</taxon>
        <taxon>Ascomycota</taxon>
        <taxon>Pezizomycotina</taxon>
        <taxon>Sordariomycetes</taxon>
        <taxon>Sordariomycetidae</taxon>
        <taxon>Sordariales</taxon>
        <taxon>Podosporaceae</taxon>
        <taxon>Podospora</taxon>
    </lineage>
</organism>
<feature type="domain" description="Protein kinase" evidence="1">
    <location>
        <begin position="563"/>
        <end position="882"/>
    </location>
</feature>
<comment type="caution">
    <text evidence="3">The sequence shown here is derived from an EMBL/GenBank/DDBJ whole genome shotgun (WGS) entry which is preliminary data.</text>
</comment>
<dbReference type="SUPFAM" id="SSF56112">
    <property type="entry name" value="Protein kinase-like (PK-like)"/>
    <property type="match status" value="1"/>
</dbReference>
<reference evidence="3" key="1">
    <citation type="journal article" date="2023" name="Mol. Phylogenet. Evol.">
        <title>Genome-scale phylogeny and comparative genomics of the fungal order Sordariales.</title>
        <authorList>
            <person name="Hensen N."/>
            <person name="Bonometti L."/>
            <person name="Westerberg I."/>
            <person name="Brannstrom I.O."/>
            <person name="Guillou S."/>
            <person name="Cros-Aarteil S."/>
            <person name="Calhoun S."/>
            <person name="Haridas S."/>
            <person name="Kuo A."/>
            <person name="Mondo S."/>
            <person name="Pangilinan J."/>
            <person name="Riley R."/>
            <person name="LaButti K."/>
            <person name="Andreopoulos B."/>
            <person name="Lipzen A."/>
            <person name="Chen C."/>
            <person name="Yan M."/>
            <person name="Daum C."/>
            <person name="Ng V."/>
            <person name="Clum A."/>
            <person name="Steindorff A."/>
            <person name="Ohm R.A."/>
            <person name="Martin F."/>
            <person name="Silar P."/>
            <person name="Natvig D.O."/>
            <person name="Lalanne C."/>
            <person name="Gautier V."/>
            <person name="Ament-Velasquez S.L."/>
            <person name="Kruys A."/>
            <person name="Hutchinson M.I."/>
            <person name="Powell A.J."/>
            <person name="Barry K."/>
            <person name="Miller A.N."/>
            <person name="Grigoriev I.V."/>
            <person name="Debuchy R."/>
            <person name="Gladieux P."/>
            <person name="Hiltunen Thoren M."/>
            <person name="Johannesson H."/>
        </authorList>
    </citation>
    <scope>NUCLEOTIDE SEQUENCE</scope>
    <source>
        <strain evidence="3">CBS 990.96</strain>
    </source>
</reference>
<dbReference type="InterPro" id="IPR011009">
    <property type="entry name" value="Kinase-like_dom_sf"/>
</dbReference>
<dbReference type="Proteomes" id="UP001301958">
    <property type="component" value="Unassembled WGS sequence"/>
</dbReference>
<evidence type="ECO:0008006" key="5">
    <source>
        <dbReference type="Google" id="ProtNLM"/>
    </source>
</evidence>
<evidence type="ECO:0000313" key="3">
    <source>
        <dbReference type="EMBL" id="KAK4231944.1"/>
    </source>
</evidence>
<dbReference type="SMART" id="SM00355">
    <property type="entry name" value="ZnF_C2H2"/>
    <property type="match status" value="3"/>
</dbReference>
<dbReference type="GO" id="GO:0004672">
    <property type="term" value="F:protein kinase activity"/>
    <property type="evidence" value="ECO:0007669"/>
    <property type="project" value="InterPro"/>
</dbReference>
<dbReference type="PROSITE" id="PS50011">
    <property type="entry name" value="PROTEIN_KINASE_DOM"/>
    <property type="match status" value="1"/>
</dbReference>
<dbReference type="PANTHER" id="PTHR35391">
    <property type="entry name" value="C2H2-TYPE DOMAIN-CONTAINING PROTEIN-RELATED"/>
    <property type="match status" value="1"/>
</dbReference>